<dbReference type="EMBL" id="JAUEPT010000237">
    <property type="protein sequence ID" value="KAK0429543.1"/>
    <property type="molecule type" value="Genomic_DNA"/>
</dbReference>
<accession>A0AA39MD87</accession>
<proteinExistence type="predicted"/>
<dbReference type="AlphaFoldDB" id="A0AA39MD87"/>
<evidence type="ECO:0000313" key="1">
    <source>
        <dbReference type="EMBL" id="KAK0429543.1"/>
    </source>
</evidence>
<dbReference type="Proteomes" id="UP001175226">
    <property type="component" value="Unassembled WGS sequence"/>
</dbReference>
<evidence type="ECO:0000313" key="2">
    <source>
        <dbReference type="Proteomes" id="UP001175226"/>
    </source>
</evidence>
<protein>
    <submittedName>
        <fullName evidence="1">Uncharacterized protein</fullName>
    </submittedName>
</protein>
<organism evidence="1 2">
    <name type="scientific">Armillaria borealis</name>
    <dbReference type="NCBI Taxonomy" id="47425"/>
    <lineage>
        <taxon>Eukaryota</taxon>
        <taxon>Fungi</taxon>
        <taxon>Dikarya</taxon>
        <taxon>Basidiomycota</taxon>
        <taxon>Agaricomycotina</taxon>
        <taxon>Agaricomycetes</taxon>
        <taxon>Agaricomycetidae</taxon>
        <taxon>Agaricales</taxon>
        <taxon>Marasmiineae</taxon>
        <taxon>Physalacriaceae</taxon>
        <taxon>Armillaria</taxon>
    </lineage>
</organism>
<name>A0AA39MD87_9AGAR</name>
<reference evidence="1" key="1">
    <citation type="submission" date="2023-06" db="EMBL/GenBank/DDBJ databases">
        <authorList>
            <consortium name="Lawrence Berkeley National Laboratory"/>
            <person name="Ahrendt S."/>
            <person name="Sahu N."/>
            <person name="Indic B."/>
            <person name="Wong-Bajracharya J."/>
            <person name="Merenyi Z."/>
            <person name="Ke H.-M."/>
            <person name="Monk M."/>
            <person name="Kocsube S."/>
            <person name="Drula E."/>
            <person name="Lipzen A."/>
            <person name="Balint B."/>
            <person name="Henrissat B."/>
            <person name="Andreopoulos B."/>
            <person name="Martin F.M."/>
            <person name="Harder C.B."/>
            <person name="Rigling D."/>
            <person name="Ford K.L."/>
            <person name="Foster G.D."/>
            <person name="Pangilinan J."/>
            <person name="Papanicolaou A."/>
            <person name="Barry K."/>
            <person name="LaButti K."/>
            <person name="Viragh M."/>
            <person name="Koriabine M."/>
            <person name="Yan M."/>
            <person name="Riley R."/>
            <person name="Champramary S."/>
            <person name="Plett K.L."/>
            <person name="Tsai I.J."/>
            <person name="Slot J."/>
            <person name="Sipos G."/>
            <person name="Plett J."/>
            <person name="Nagy L.G."/>
            <person name="Grigoriev I.V."/>
        </authorList>
    </citation>
    <scope>NUCLEOTIDE SEQUENCE</scope>
    <source>
        <strain evidence="1">FPL87.14</strain>
    </source>
</reference>
<sequence>MPPGFWNEQSSPSQLQVMRTSLFQADILEYAMAPIIWNGVADACTQSSLEWSEVPFFNVDTPWYPLSIVFLLPAQPMCCGCKVKYGPMRSSSPTICWACPKAATVAMQHEHNDCVLHDDLNCHLKQYADTIISSELKEFWQSYMGVWTGKYPEMVLNIHTSGVALWSASIHTLREYLEVQFNTHGGIWLSSFPALTSMIQVPTYSIHLLDNSHVYDSGVSESEPAVDGQDLNKQDYAPPLPECSGYHSCGESEDRRHDTPQEDVCERVLLWRDAVIALADKINIFLATDLASDPSSSG</sequence>
<gene>
    <name evidence="1" type="ORF">EV421DRAFT_1745421</name>
</gene>
<comment type="caution">
    <text evidence="1">The sequence shown here is derived from an EMBL/GenBank/DDBJ whole genome shotgun (WGS) entry which is preliminary data.</text>
</comment>
<keyword evidence="2" id="KW-1185">Reference proteome</keyword>